<dbReference type="EMBL" id="KK915380">
    <property type="protein sequence ID" value="KDP22755.1"/>
    <property type="molecule type" value="Genomic_DNA"/>
</dbReference>
<evidence type="ECO:0000313" key="2">
    <source>
        <dbReference type="Proteomes" id="UP000027138"/>
    </source>
</evidence>
<accession>A0A067JRZ6</accession>
<protein>
    <submittedName>
        <fullName evidence="1">Uncharacterized protein</fullName>
    </submittedName>
</protein>
<gene>
    <name evidence="1" type="ORF">JCGZ_02460</name>
</gene>
<dbReference type="Proteomes" id="UP000027138">
    <property type="component" value="Unassembled WGS sequence"/>
</dbReference>
<proteinExistence type="predicted"/>
<keyword evidence="2" id="KW-1185">Reference proteome</keyword>
<organism evidence="1 2">
    <name type="scientific">Jatropha curcas</name>
    <name type="common">Barbados nut</name>
    <dbReference type="NCBI Taxonomy" id="180498"/>
    <lineage>
        <taxon>Eukaryota</taxon>
        <taxon>Viridiplantae</taxon>
        <taxon>Streptophyta</taxon>
        <taxon>Embryophyta</taxon>
        <taxon>Tracheophyta</taxon>
        <taxon>Spermatophyta</taxon>
        <taxon>Magnoliopsida</taxon>
        <taxon>eudicotyledons</taxon>
        <taxon>Gunneridae</taxon>
        <taxon>Pentapetalae</taxon>
        <taxon>rosids</taxon>
        <taxon>fabids</taxon>
        <taxon>Malpighiales</taxon>
        <taxon>Euphorbiaceae</taxon>
        <taxon>Crotonoideae</taxon>
        <taxon>Jatropheae</taxon>
        <taxon>Jatropha</taxon>
    </lineage>
</organism>
<evidence type="ECO:0000313" key="1">
    <source>
        <dbReference type="EMBL" id="KDP22755.1"/>
    </source>
</evidence>
<name>A0A067JRZ6_JATCU</name>
<sequence>MKCQENELQGSGLFLSEQGLCVLERRESWQGSWLPNPIMAILRRWELEDSIWFEYNEFGLGVAIAVAVAVGEMDRMPRERNEWVDVRRRDCDGDDLRG</sequence>
<reference evidence="1 2" key="1">
    <citation type="journal article" date="2014" name="PLoS ONE">
        <title>Global Analysis of Gene Expression Profiles in Physic Nut (Jatropha curcas L.) Seedlings Exposed to Salt Stress.</title>
        <authorList>
            <person name="Zhang L."/>
            <person name="Zhang C."/>
            <person name="Wu P."/>
            <person name="Chen Y."/>
            <person name="Li M."/>
            <person name="Jiang H."/>
            <person name="Wu G."/>
        </authorList>
    </citation>
    <scope>NUCLEOTIDE SEQUENCE [LARGE SCALE GENOMIC DNA]</scope>
    <source>
        <strain evidence="2">cv. GZQX0401</strain>
        <tissue evidence="1">Young leaves</tissue>
    </source>
</reference>
<dbReference type="AlphaFoldDB" id="A0A067JRZ6"/>